<gene>
    <name evidence="3" type="ORF">P43SY_011695</name>
</gene>
<dbReference type="AlphaFoldDB" id="A0AAD5L7S5"/>
<dbReference type="InterPro" id="IPR052579">
    <property type="entry name" value="Zinc_finger_SWIM"/>
</dbReference>
<evidence type="ECO:0000313" key="3">
    <source>
        <dbReference type="EMBL" id="KAJ0391222.1"/>
    </source>
</evidence>
<proteinExistence type="predicted"/>
<accession>A0AAD5L7S5</accession>
<feature type="region of interest" description="Disordered" evidence="1">
    <location>
        <begin position="356"/>
        <end position="424"/>
    </location>
</feature>
<dbReference type="Proteomes" id="UP001209570">
    <property type="component" value="Unassembled WGS sequence"/>
</dbReference>
<dbReference type="Pfam" id="PF21056">
    <property type="entry name" value="ZSWIM1-3_RNaseH-like"/>
    <property type="match status" value="1"/>
</dbReference>
<comment type="caution">
    <text evidence="3">The sequence shown here is derived from an EMBL/GenBank/DDBJ whole genome shotgun (WGS) entry which is preliminary data.</text>
</comment>
<sequence length="424" mass="47991">MGAKRSKIYDYLLSCGQNVVKRDVDNMVQRARMATSTLDDDDETAAVVAEFASANENNAVTVDVTDRNETGVVSLTSKYMRDLYTRFPEVLLVDTTHKTNRYNYQLLTLMVMDERGNGQPVQHSVMETNSEWHMHRAINHFKRANPNRWKLLSVIMVDKDLNEIRILEGHFPEARVLLCHFHVIKYLSVMCRKPEFGKFSQDDLASIDALVHGMVYADSAEQYVEKWEWTAAATTLPKIRTFEYNAYEVTPDDIPALAEFSDEEEFKKHEAIVNIQWRNFRQAKRRRVKDEVIETTDDTEREPALEVSQPHSLYDAAIGPVPDFDPSMTTFRQIEGHLLASQSQPAAEAPLLTSQQLEPQVEPGSDEMKALAPGDPGDLEMKATEPGTNQSDEVSACVDKPEGLNLVAPMMSPGLTSSRTKHLR</sequence>
<evidence type="ECO:0000259" key="2">
    <source>
        <dbReference type="Pfam" id="PF21056"/>
    </source>
</evidence>
<dbReference type="EMBL" id="JAKCXM010001209">
    <property type="protein sequence ID" value="KAJ0391222.1"/>
    <property type="molecule type" value="Genomic_DNA"/>
</dbReference>
<dbReference type="PANTHER" id="PTHR31569:SF4">
    <property type="entry name" value="SWIM-TYPE DOMAIN-CONTAINING PROTEIN"/>
    <property type="match status" value="1"/>
</dbReference>
<evidence type="ECO:0000313" key="4">
    <source>
        <dbReference type="Proteomes" id="UP001209570"/>
    </source>
</evidence>
<keyword evidence="4" id="KW-1185">Reference proteome</keyword>
<dbReference type="InterPro" id="IPR048324">
    <property type="entry name" value="ZSWIM1-3_RNaseH-like"/>
</dbReference>
<protein>
    <recommendedName>
        <fullName evidence="2">ZSWIM1/3 RNaseH-like domain-containing protein</fullName>
    </recommendedName>
</protein>
<feature type="domain" description="ZSWIM1/3 RNaseH-like" evidence="2">
    <location>
        <begin position="50"/>
        <end position="177"/>
    </location>
</feature>
<evidence type="ECO:0000256" key="1">
    <source>
        <dbReference type="SAM" id="MobiDB-lite"/>
    </source>
</evidence>
<name>A0AAD5L7S5_PYTIN</name>
<organism evidence="3 4">
    <name type="scientific">Pythium insidiosum</name>
    <name type="common">Pythiosis disease agent</name>
    <dbReference type="NCBI Taxonomy" id="114742"/>
    <lineage>
        <taxon>Eukaryota</taxon>
        <taxon>Sar</taxon>
        <taxon>Stramenopiles</taxon>
        <taxon>Oomycota</taxon>
        <taxon>Peronosporomycetes</taxon>
        <taxon>Pythiales</taxon>
        <taxon>Pythiaceae</taxon>
        <taxon>Pythium</taxon>
    </lineage>
</organism>
<dbReference type="PANTHER" id="PTHR31569">
    <property type="entry name" value="SWIM-TYPE DOMAIN-CONTAINING PROTEIN"/>
    <property type="match status" value="1"/>
</dbReference>
<reference evidence="3" key="1">
    <citation type="submission" date="2021-12" db="EMBL/GenBank/DDBJ databases">
        <title>Prjna785345.</title>
        <authorList>
            <person name="Rujirawat T."/>
            <person name="Krajaejun T."/>
        </authorList>
    </citation>
    <scope>NUCLEOTIDE SEQUENCE</scope>
    <source>
        <strain evidence="3">Pi057C3</strain>
    </source>
</reference>